<dbReference type="GO" id="GO:0008236">
    <property type="term" value="F:serine-type peptidase activity"/>
    <property type="evidence" value="ECO:0007669"/>
    <property type="project" value="UniProtKB-KW"/>
</dbReference>
<dbReference type="InterPro" id="IPR005320">
    <property type="entry name" value="Peptidase_S51"/>
</dbReference>
<organism evidence="5">
    <name type="scientific">freshwater metagenome</name>
    <dbReference type="NCBI Taxonomy" id="449393"/>
    <lineage>
        <taxon>unclassified sequences</taxon>
        <taxon>metagenomes</taxon>
        <taxon>ecological metagenomes</taxon>
    </lineage>
</organism>
<evidence type="ECO:0000313" key="5">
    <source>
        <dbReference type="EMBL" id="CAB4335398.1"/>
    </source>
</evidence>
<dbReference type="PANTHER" id="PTHR36175:SF1">
    <property type="entry name" value="CYANOPHYCINASE"/>
    <property type="match status" value="1"/>
</dbReference>
<proteinExistence type="inferred from homology"/>
<keyword evidence="3" id="KW-0378">Hydrolase</keyword>
<dbReference type="GO" id="GO:0006508">
    <property type="term" value="P:proteolysis"/>
    <property type="evidence" value="ECO:0007669"/>
    <property type="project" value="UniProtKB-KW"/>
</dbReference>
<keyword evidence="2" id="KW-0645">Protease</keyword>
<reference evidence="5" key="1">
    <citation type="submission" date="2020-05" db="EMBL/GenBank/DDBJ databases">
        <authorList>
            <person name="Chiriac C."/>
            <person name="Salcher M."/>
            <person name="Ghai R."/>
            <person name="Kavagutti S V."/>
        </authorList>
    </citation>
    <scope>NUCLEOTIDE SEQUENCE</scope>
</reference>
<accession>A0A6J5Z252</accession>
<dbReference type="InterPro" id="IPR029062">
    <property type="entry name" value="Class_I_gatase-like"/>
</dbReference>
<evidence type="ECO:0000256" key="1">
    <source>
        <dbReference type="ARBA" id="ARBA00006534"/>
    </source>
</evidence>
<dbReference type="Pfam" id="PF03575">
    <property type="entry name" value="Peptidase_S51"/>
    <property type="match status" value="1"/>
</dbReference>
<protein>
    <submittedName>
        <fullName evidence="5">Unannotated protein</fullName>
    </submittedName>
</protein>
<keyword evidence="4" id="KW-0720">Serine protease</keyword>
<comment type="similarity">
    <text evidence="1">Belongs to the peptidase S51 family.</text>
</comment>
<dbReference type="AlphaFoldDB" id="A0A6J5Z252"/>
<evidence type="ECO:0000256" key="2">
    <source>
        <dbReference type="ARBA" id="ARBA00022670"/>
    </source>
</evidence>
<gene>
    <name evidence="5" type="ORF">UFOPK3770_00527</name>
</gene>
<dbReference type="Gene3D" id="3.40.50.880">
    <property type="match status" value="1"/>
</dbReference>
<dbReference type="EMBL" id="CAESAJ010000040">
    <property type="protein sequence ID" value="CAB4335398.1"/>
    <property type="molecule type" value="Genomic_DNA"/>
</dbReference>
<dbReference type="SUPFAM" id="SSF52317">
    <property type="entry name" value="Class I glutamine amidotransferase-like"/>
    <property type="match status" value="1"/>
</dbReference>
<evidence type="ECO:0000256" key="3">
    <source>
        <dbReference type="ARBA" id="ARBA00022801"/>
    </source>
</evidence>
<name>A0A6J5Z252_9ZZZZ</name>
<sequence>MSNYASASAGPIALVGSGEYLPVMQDIEAQLASLRSGSYVQIPTAAAPEGDESLNRWVRLGQEQAQRIGIPAVPVIVKDRNDADDPQFASLVTNASLVYLSGGNPSFLADTLRDSATWKAVLSQWQDGAALAGCSAGAMAIADHIPAIRRGGETRGLGVLPHIRVLPHFDKMFGWVPDLAMRVMNVPKGVHVVGIDENTAILGGPIEWEVRGKKSAWILEAGRRQEFPAGSTLITDMNQ</sequence>
<evidence type="ECO:0000256" key="4">
    <source>
        <dbReference type="ARBA" id="ARBA00022825"/>
    </source>
</evidence>
<dbReference type="PANTHER" id="PTHR36175">
    <property type="entry name" value="CYANOPHYCINASE"/>
    <property type="match status" value="1"/>
</dbReference>